<gene>
    <name evidence="6" type="ORF">EJB05_50617</name>
</gene>
<evidence type="ECO:0000256" key="2">
    <source>
        <dbReference type="ARBA" id="ARBA00022692"/>
    </source>
</evidence>
<evidence type="ECO:0000313" key="7">
    <source>
        <dbReference type="Proteomes" id="UP000324897"/>
    </source>
</evidence>
<feature type="compositionally biased region" description="Low complexity" evidence="5">
    <location>
        <begin position="66"/>
        <end position="82"/>
    </location>
</feature>
<dbReference type="Pfam" id="PF02466">
    <property type="entry name" value="Tim17"/>
    <property type="match status" value="1"/>
</dbReference>
<comment type="caution">
    <text evidence="6">The sequence shown here is derived from an EMBL/GenBank/DDBJ whole genome shotgun (WGS) entry which is preliminary data.</text>
</comment>
<name>A0A5J9SY08_9POAL</name>
<feature type="compositionally biased region" description="Low complexity" evidence="5">
    <location>
        <begin position="120"/>
        <end position="132"/>
    </location>
</feature>
<dbReference type="Proteomes" id="UP000324897">
    <property type="component" value="Unassembled WGS sequence"/>
</dbReference>
<reference evidence="6 7" key="1">
    <citation type="journal article" date="2019" name="Sci. Rep.">
        <title>A high-quality genome of Eragrostis curvula grass provides insights into Poaceae evolution and supports new strategies to enhance forage quality.</title>
        <authorList>
            <person name="Carballo J."/>
            <person name="Santos B.A.C.M."/>
            <person name="Zappacosta D."/>
            <person name="Garbus I."/>
            <person name="Selva J.P."/>
            <person name="Gallo C.A."/>
            <person name="Diaz A."/>
            <person name="Albertini E."/>
            <person name="Caccamo M."/>
            <person name="Echenique V."/>
        </authorList>
    </citation>
    <scope>NUCLEOTIDE SEQUENCE [LARGE SCALE GENOMIC DNA]</scope>
    <source>
        <strain evidence="7">cv. Victoria</strain>
        <tissue evidence="6">Leaf</tissue>
    </source>
</reference>
<dbReference type="GO" id="GO:0009507">
    <property type="term" value="C:chloroplast"/>
    <property type="evidence" value="ECO:0007669"/>
    <property type="project" value="TreeGrafter"/>
</dbReference>
<keyword evidence="4" id="KW-0472">Membrane</keyword>
<evidence type="ECO:0000256" key="4">
    <source>
        <dbReference type="ARBA" id="ARBA00023136"/>
    </source>
</evidence>
<dbReference type="OrthoDB" id="1913277at2759"/>
<feature type="non-terminal residue" evidence="6">
    <location>
        <position position="1"/>
    </location>
</feature>
<evidence type="ECO:0000313" key="6">
    <source>
        <dbReference type="EMBL" id="TVU03847.1"/>
    </source>
</evidence>
<comment type="subcellular location">
    <subcellularLocation>
        <location evidence="1">Membrane</location>
        <topology evidence="1">Multi-pass membrane protein</topology>
    </subcellularLocation>
</comment>
<feature type="region of interest" description="Disordered" evidence="5">
    <location>
        <begin position="28"/>
        <end position="157"/>
    </location>
</feature>
<evidence type="ECO:0000256" key="5">
    <source>
        <dbReference type="SAM" id="MobiDB-lite"/>
    </source>
</evidence>
<accession>A0A5J9SY08</accession>
<keyword evidence="3" id="KW-1133">Transmembrane helix</keyword>
<dbReference type="PANTHER" id="PTHR14110:SF18">
    <property type="entry name" value="OUTER ENVELOPE PORE PROTEIN 16-3, CHLOROPLASTIC_MITOCHONDRIAL"/>
    <property type="match status" value="1"/>
</dbReference>
<dbReference type="GO" id="GO:0042721">
    <property type="term" value="C:TIM22 mitochondrial import inner membrane insertion complex"/>
    <property type="evidence" value="ECO:0007669"/>
    <property type="project" value="InterPro"/>
</dbReference>
<keyword evidence="2" id="KW-0812">Transmembrane</keyword>
<sequence length="325" mass="34705">MVVWAGLGWAGMFDSAIEEAHAAFSQYAKAAHQRRGRAPRPPAHSSQSRDHDATRFPHFHRHASCRPPTLLRTPPRHAAAAGTHRHSAASTGKPPRPLVSAPKPRHPPRTPRPRPNQAHALARSRSRLPLPRVGLAVSSRADTRGSACPAGKRAMEEDSPMTKTVKGAVTGLAAGTIWGTVVATWYDVPRVERHVALPGLIRTIKMCGTYGATFAAIGGLYIGVEQLVQSQRKKHDYVNGAVGAFVAGATVCGYRDESAVFSILTGKSDVQCFVNAMAGKSIPSALIGGSCLAFTSAVLDIGGNTTRVDNGKEYYPYTTEKKPAH</sequence>
<dbReference type="InterPro" id="IPR039175">
    <property type="entry name" value="TIM22"/>
</dbReference>
<proteinExistence type="predicted"/>
<protein>
    <submittedName>
        <fullName evidence="6">Uncharacterized protein</fullName>
    </submittedName>
</protein>
<evidence type="ECO:0000256" key="1">
    <source>
        <dbReference type="ARBA" id="ARBA00004141"/>
    </source>
</evidence>
<dbReference type="PANTHER" id="PTHR14110">
    <property type="entry name" value="MITOCHONDRIAL IMPORT INNER MEMBRANE TRANSLOCASE SUBUNIT TIM22"/>
    <property type="match status" value="1"/>
</dbReference>
<dbReference type="AlphaFoldDB" id="A0A5J9SY08"/>
<dbReference type="Gramene" id="TVU03847">
    <property type="protein sequence ID" value="TVU03847"/>
    <property type="gene ID" value="EJB05_50617"/>
</dbReference>
<evidence type="ECO:0000256" key="3">
    <source>
        <dbReference type="ARBA" id="ARBA00022989"/>
    </source>
</evidence>
<feature type="compositionally biased region" description="Basic residues" evidence="5">
    <location>
        <begin position="103"/>
        <end position="112"/>
    </location>
</feature>
<keyword evidence="7" id="KW-1185">Reference proteome</keyword>
<dbReference type="GO" id="GO:0045039">
    <property type="term" value="P:protein insertion into mitochondrial inner membrane"/>
    <property type="evidence" value="ECO:0007669"/>
    <property type="project" value="InterPro"/>
</dbReference>
<dbReference type="EMBL" id="RWGY01000138">
    <property type="protein sequence ID" value="TVU03847.1"/>
    <property type="molecule type" value="Genomic_DNA"/>
</dbReference>
<organism evidence="6 7">
    <name type="scientific">Eragrostis curvula</name>
    <name type="common">weeping love grass</name>
    <dbReference type="NCBI Taxonomy" id="38414"/>
    <lineage>
        <taxon>Eukaryota</taxon>
        <taxon>Viridiplantae</taxon>
        <taxon>Streptophyta</taxon>
        <taxon>Embryophyta</taxon>
        <taxon>Tracheophyta</taxon>
        <taxon>Spermatophyta</taxon>
        <taxon>Magnoliopsida</taxon>
        <taxon>Liliopsida</taxon>
        <taxon>Poales</taxon>
        <taxon>Poaceae</taxon>
        <taxon>PACMAD clade</taxon>
        <taxon>Chloridoideae</taxon>
        <taxon>Eragrostideae</taxon>
        <taxon>Eragrostidinae</taxon>
        <taxon>Eragrostis</taxon>
    </lineage>
</organism>